<sequence length="24" mass="2318">GATIACGFTVVYTGGGVDTDRGLS</sequence>
<protein>
    <submittedName>
        <fullName evidence="1">Uncharacterized protein</fullName>
    </submittedName>
</protein>
<comment type="caution">
    <text evidence="1">The sequence shown here is derived from an EMBL/GenBank/DDBJ whole genome shotgun (WGS) entry which is preliminary data.</text>
</comment>
<evidence type="ECO:0000313" key="1">
    <source>
        <dbReference type="EMBL" id="MCI62196.1"/>
    </source>
</evidence>
<feature type="non-terminal residue" evidence="1">
    <location>
        <position position="1"/>
    </location>
</feature>
<dbReference type="EMBL" id="LXQA010614764">
    <property type="protein sequence ID" value="MCI62196.1"/>
    <property type="molecule type" value="Genomic_DNA"/>
</dbReference>
<proteinExistence type="predicted"/>
<dbReference type="Proteomes" id="UP000265520">
    <property type="component" value="Unassembled WGS sequence"/>
</dbReference>
<organism evidence="1 2">
    <name type="scientific">Trifolium medium</name>
    <dbReference type="NCBI Taxonomy" id="97028"/>
    <lineage>
        <taxon>Eukaryota</taxon>
        <taxon>Viridiplantae</taxon>
        <taxon>Streptophyta</taxon>
        <taxon>Embryophyta</taxon>
        <taxon>Tracheophyta</taxon>
        <taxon>Spermatophyta</taxon>
        <taxon>Magnoliopsida</taxon>
        <taxon>eudicotyledons</taxon>
        <taxon>Gunneridae</taxon>
        <taxon>Pentapetalae</taxon>
        <taxon>rosids</taxon>
        <taxon>fabids</taxon>
        <taxon>Fabales</taxon>
        <taxon>Fabaceae</taxon>
        <taxon>Papilionoideae</taxon>
        <taxon>50 kb inversion clade</taxon>
        <taxon>NPAAA clade</taxon>
        <taxon>Hologalegina</taxon>
        <taxon>IRL clade</taxon>
        <taxon>Trifolieae</taxon>
        <taxon>Trifolium</taxon>
    </lineage>
</organism>
<reference evidence="1 2" key="1">
    <citation type="journal article" date="2018" name="Front. Plant Sci.">
        <title>Red Clover (Trifolium pratense) and Zigzag Clover (T. medium) - A Picture of Genomic Similarities and Differences.</title>
        <authorList>
            <person name="Dluhosova J."/>
            <person name="Istvanek J."/>
            <person name="Nedelnik J."/>
            <person name="Repkova J."/>
        </authorList>
    </citation>
    <scope>NUCLEOTIDE SEQUENCE [LARGE SCALE GENOMIC DNA]</scope>
    <source>
        <strain evidence="2">cv. 10/8</strain>
        <tissue evidence="1">Leaf</tissue>
    </source>
</reference>
<evidence type="ECO:0000313" key="2">
    <source>
        <dbReference type="Proteomes" id="UP000265520"/>
    </source>
</evidence>
<keyword evidence="2" id="KW-1185">Reference proteome</keyword>
<dbReference type="AlphaFoldDB" id="A0A392TPZ4"/>
<name>A0A392TPZ4_9FABA</name>
<accession>A0A392TPZ4</accession>